<dbReference type="Proteomes" id="UP000036356">
    <property type="component" value="Unassembled WGS sequence"/>
</dbReference>
<name>A0A0J1IHV0_9FIRM</name>
<evidence type="ECO:0000259" key="1">
    <source>
        <dbReference type="Pfam" id="PF12682"/>
    </source>
</evidence>
<dbReference type="GO" id="GO:0010181">
    <property type="term" value="F:FMN binding"/>
    <property type="evidence" value="ECO:0007669"/>
    <property type="project" value="InterPro"/>
</dbReference>
<dbReference type="PANTHER" id="PTHR39201">
    <property type="entry name" value="EXPORTED PROTEIN-RELATED"/>
    <property type="match status" value="1"/>
</dbReference>
<sequence>MNDILIVYYSLFQHTRNLAVEIAKQTGGTLRELIPEKNYSFDYNTAAKEVRNEISRRFCPKLIFGNESIDGYQTIFIGTPNWFKTLAPPVMSFLKQHDFTGKTVIPFCTHGGGGFCQIENDIARECLKSITLPGLAVNGTFTSEEVTNWLKLIRYESLGKV</sequence>
<keyword evidence="3" id="KW-1185">Reference proteome</keyword>
<dbReference type="EMBL" id="LDZY01000016">
    <property type="protein sequence ID" value="KLU64261.1"/>
    <property type="molecule type" value="Genomic_DNA"/>
</dbReference>
<dbReference type="InterPro" id="IPR008254">
    <property type="entry name" value="Flavodoxin/NO_synth"/>
</dbReference>
<dbReference type="RefSeq" id="WP_047811662.1">
    <property type="nucleotide sequence ID" value="NZ_LDZY01000016.1"/>
</dbReference>
<dbReference type="SUPFAM" id="SSF52218">
    <property type="entry name" value="Flavoproteins"/>
    <property type="match status" value="1"/>
</dbReference>
<dbReference type="GO" id="GO:0016651">
    <property type="term" value="F:oxidoreductase activity, acting on NAD(P)H"/>
    <property type="evidence" value="ECO:0007669"/>
    <property type="project" value="UniProtKB-ARBA"/>
</dbReference>
<dbReference type="InterPro" id="IPR029039">
    <property type="entry name" value="Flavoprotein-like_sf"/>
</dbReference>
<dbReference type="Gene3D" id="3.40.50.360">
    <property type="match status" value="1"/>
</dbReference>
<comment type="caution">
    <text evidence="2">The sequence shown here is derived from an EMBL/GenBank/DDBJ whole genome shotgun (WGS) entry which is preliminary data.</text>
</comment>
<evidence type="ECO:0000313" key="2">
    <source>
        <dbReference type="EMBL" id="KLU64261.1"/>
    </source>
</evidence>
<dbReference type="Pfam" id="PF12682">
    <property type="entry name" value="Flavodoxin_4"/>
    <property type="match status" value="1"/>
</dbReference>
<dbReference type="PANTHER" id="PTHR39201:SF1">
    <property type="entry name" value="FLAVODOXIN-LIKE DOMAIN-CONTAINING PROTEIN"/>
    <property type="match status" value="1"/>
</dbReference>
<dbReference type="PATRIC" id="fig|476652.3.peg.4121"/>
<dbReference type="AlphaFoldDB" id="A0A0J1IHV0"/>
<dbReference type="STRING" id="476652.DEAC_c38940"/>
<proteinExistence type="predicted"/>
<gene>
    <name evidence="2" type="ORF">DEAC_c38940</name>
</gene>
<protein>
    <submittedName>
        <fullName evidence="2">Flavodoxin</fullName>
    </submittedName>
</protein>
<organism evidence="2 3">
    <name type="scientific">Desulfosporosinus acididurans</name>
    <dbReference type="NCBI Taxonomy" id="476652"/>
    <lineage>
        <taxon>Bacteria</taxon>
        <taxon>Bacillati</taxon>
        <taxon>Bacillota</taxon>
        <taxon>Clostridia</taxon>
        <taxon>Eubacteriales</taxon>
        <taxon>Desulfitobacteriaceae</taxon>
        <taxon>Desulfosporosinus</taxon>
    </lineage>
</organism>
<accession>A0A0J1IHV0</accession>
<feature type="domain" description="Flavodoxin-like" evidence="1">
    <location>
        <begin position="4"/>
        <end position="151"/>
    </location>
</feature>
<evidence type="ECO:0000313" key="3">
    <source>
        <dbReference type="Proteomes" id="UP000036356"/>
    </source>
</evidence>
<reference evidence="2 3" key="1">
    <citation type="submission" date="2015-06" db="EMBL/GenBank/DDBJ databases">
        <title>Draft genome of the moderately acidophilic sulfate reducer Candidatus Desulfosporosinus acididurans strain M1.</title>
        <authorList>
            <person name="Poehlein A."/>
            <person name="Petzsch P."/>
            <person name="Johnson B.D."/>
            <person name="Schloemann M."/>
            <person name="Daniel R."/>
            <person name="Muehling M."/>
        </authorList>
    </citation>
    <scope>NUCLEOTIDE SEQUENCE [LARGE SCALE GENOMIC DNA]</scope>
    <source>
        <strain evidence="2 3">M1</strain>
    </source>
</reference>